<gene>
    <name evidence="1" type="ORF">D7Z54_20480</name>
</gene>
<dbReference type="OrthoDB" id="2360771at2"/>
<dbReference type="EMBL" id="RBVX01000024">
    <property type="protein sequence ID" value="RSL31424.1"/>
    <property type="molecule type" value="Genomic_DNA"/>
</dbReference>
<keyword evidence="2" id="KW-1185">Reference proteome</keyword>
<protein>
    <submittedName>
        <fullName evidence="1">SRPBCC family protein</fullName>
    </submittedName>
</protein>
<dbReference type="InterPro" id="IPR019587">
    <property type="entry name" value="Polyketide_cyclase/dehydratase"/>
</dbReference>
<sequence>MKRWQKEIEIDAPMEEVWRLFDQSLENMQKIMPKVVGHEPIETTEEVVGSVYRQAYQEGGRTDEYEVETLEYVDTDDKKRLKNGFTMSNLFEITTAFDLIKLDENKTRFIYSTTNKPLKWYVKPFLMFASDKAVVEFVERVKQAAEAEHE</sequence>
<organism evidence="1 2">
    <name type="scientific">Salibacterium salarium</name>
    <dbReference type="NCBI Taxonomy" id="284579"/>
    <lineage>
        <taxon>Bacteria</taxon>
        <taxon>Bacillati</taxon>
        <taxon>Bacillota</taxon>
        <taxon>Bacilli</taxon>
        <taxon>Bacillales</taxon>
        <taxon>Bacillaceae</taxon>
    </lineage>
</organism>
<dbReference type="CDD" id="cd07812">
    <property type="entry name" value="SRPBCC"/>
    <property type="match status" value="1"/>
</dbReference>
<name>A0A428MZ46_9BACI</name>
<dbReference type="SUPFAM" id="SSF55961">
    <property type="entry name" value="Bet v1-like"/>
    <property type="match status" value="1"/>
</dbReference>
<comment type="caution">
    <text evidence="1">The sequence shown here is derived from an EMBL/GenBank/DDBJ whole genome shotgun (WGS) entry which is preliminary data.</text>
</comment>
<evidence type="ECO:0000313" key="2">
    <source>
        <dbReference type="Proteomes" id="UP000275076"/>
    </source>
</evidence>
<proteinExistence type="predicted"/>
<reference evidence="1 2" key="1">
    <citation type="submission" date="2018-10" db="EMBL/GenBank/DDBJ databases">
        <title>Draft genome sequence of Bacillus salarius IM0101, isolated from a hypersaline soil in Inner Mongolia, China.</title>
        <authorList>
            <person name="Yamprayoonswat W."/>
            <person name="Boonvisut S."/>
            <person name="Jumpathong W."/>
            <person name="Sittihan S."/>
            <person name="Ruangsuj P."/>
            <person name="Wanthongcharoen S."/>
            <person name="Thongpramul N."/>
            <person name="Pimmason S."/>
            <person name="Yu B."/>
            <person name="Yasawong M."/>
        </authorList>
    </citation>
    <scope>NUCLEOTIDE SEQUENCE [LARGE SCALE GENOMIC DNA]</scope>
    <source>
        <strain evidence="1 2">IM0101</strain>
    </source>
</reference>
<dbReference type="Proteomes" id="UP000275076">
    <property type="component" value="Unassembled WGS sequence"/>
</dbReference>
<evidence type="ECO:0000313" key="1">
    <source>
        <dbReference type="EMBL" id="RSL31424.1"/>
    </source>
</evidence>
<dbReference type="Pfam" id="PF10604">
    <property type="entry name" value="Polyketide_cyc2"/>
    <property type="match status" value="1"/>
</dbReference>
<dbReference type="Gene3D" id="3.30.530.20">
    <property type="match status" value="1"/>
</dbReference>
<accession>A0A428MZ46</accession>
<dbReference type="AlphaFoldDB" id="A0A428MZ46"/>
<dbReference type="InterPro" id="IPR023393">
    <property type="entry name" value="START-like_dom_sf"/>
</dbReference>